<dbReference type="Pfam" id="PF00400">
    <property type="entry name" value="WD40"/>
    <property type="match status" value="6"/>
</dbReference>
<dbReference type="PROSITE" id="PS50082">
    <property type="entry name" value="WD_REPEATS_2"/>
    <property type="match status" value="3"/>
</dbReference>
<keyword evidence="2" id="KW-0812">Transmembrane</keyword>
<organism evidence="3 4">
    <name type="scientific">Dictyobacter arantiisoli</name>
    <dbReference type="NCBI Taxonomy" id="2014874"/>
    <lineage>
        <taxon>Bacteria</taxon>
        <taxon>Bacillati</taxon>
        <taxon>Chloroflexota</taxon>
        <taxon>Ktedonobacteria</taxon>
        <taxon>Ktedonobacterales</taxon>
        <taxon>Dictyobacteraceae</taxon>
        <taxon>Dictyobacter</taxon>
    </lineage>
</organism>
<dbReference type="InterPro" id="IPR036322">
    <property type="entry name" value="WD40_repeat_dom_sf"/>
</dbReference>
<evidence type="ECO:0000256" key="1">
    <source>
        <dbReference type="PROSITE-ProRule" id="PRU00221"/>
    </source>
</evidence>
<dbReference type="RefSeq" id="WP_149400844.1">
    <property type="nucleotide sequence ID" value="NZ_BIXY01000015.1"/>
</dbReference>
<evidence type="ECO:0000313" key="4">
    <source>
        <dbReference type="Proteomes" id="UP000322530"/>
    </source>
</evidence>
<dbReference type="AlphaFoldDB" id="A0A5A5T992"/>
<proteinExistence type="predicted"/>
<dbReference type="PROSITE" id="PS50294">
    <property type="entry name" value="WD_REPEATS_REGION"/>
    <property type="match status" value="3"/>
</dbReference>
<protein>
    <submittedName>
        <fullName evidence="3">Uncharacterized protein</fullName>
    </submittedName>
</protein>
<comment type="caution">
    <text evidence="3">The sequence shown here is derived from an EMBL/GenBank/DDBJ whole genome shotgun (WGS) entry which is preliminary data.</text>
</comment>
<dbReference type="PANTHER" id="PTHR19879:SF9">
    <property type="entry name" value="TRANSCRIPTION INITIATION FACTOR TFIID SUBUNIT 5"/>
    <property type="match status" value="1"/>
</dbReference>
<dbReference type="SUPFAM" id="SSF50978">
    <property type="entry name" value="WD40 repeat-like"/>
    <property type="match status" value="1"/>
</dbReference>
<dbReference type="EMBL" id="BIXY01000015">
    <property type="protein sequence ID" value="GCF07835.1"/>
    <property type="molecule type" value="Genomic_DNA"/>
</dbReference>
<dbReference type="Gene3D" id="2.130.10.10">
    <property type="entry name" value="YVTN repeat-like/Quinoprotein amine dehydrogenase"/>
    <property type="match status" value="3"/>
</dbReference>
<evidence type="ECO:0000256" key="2">
    <source>
        <dbReference type="SAM" id="Phobius"/>
    </source>
</evidence>
<dbReference type="InterPro" id="IPR024962">
    <property type="entry name" value="YukD-like"/>
</dbReference>
<feature type="repeat" description="WD" evidence="1">
    <location>
        <begin position="394"/>
        <end position="426"/>
    </location>
</feature>
<evidence type="ECO:0000313" key="3">
    <source>
        <dbReference type="EMBL" id="GCF07835.1"/>
    </source>
</evidence>
<feature type="repeat" description="WD" evidence="1">
    <location>
        <begin position="351"/>
        <end position="392"/>
    </location>
</feature>
<dbReference type="PANTHER" id="PTHR19879">
    <property type="entry name" value="TRANSCRIPTION INITIATION FACTOR TFIID"/>
    <property type="match status" value="1"/>
</dbReference>
<dbReference type="InterPro" id="IPR015943">
    <property type="entry name" value="WD40/YVTN_repeat-like_dom_sf"/>
</dbReference>
<dbReference type="InterPro" id="IPR001680">
    <property type="entry name" value="WD40_rpt"/>
</dbReference>
<sequence length="519" mass="55665">MQKYEVLIDGSGFGNPFPIAVAMDMPIAVLMPELVRTLHLPEKDLFGKPLVYVLRHATSGRILPNNQSLRAAGILPGMHLTLDSSITENVPVPPVPLASTELEPAQAALVTPLASTVTVLSSPSSPFQLNKDLHASDTLSDAASFATFPATEDVQALSTKKQGEVSRRTFLLSFGALCGIGGIGLAYAAYRSLLPVGTALPVHTAPAPTTRPVVQRAVVARARLTFTKHAQFVRTVVWSPDGTLLASGAEDAHVFLWNQNGVVQHDLQLPGGVHGLAMSPDGTHLATGANTQVAFWDTHTGRRVAHSNHRHTQAVNGVAWATQNAQQIVSVGADERAIVWEPQHYQAQLTYKRQATPLTAVSWSPDGQTVATSSQDGMVHVWKAATGQDNHGFYQDSQFATRALAFAPGGMQLATGSDDGIVRLWNGLRCINDGMQCMDAPQRLQISKAAIRALSWSPDARFLAVGTNDGRLVLLQTTLQMKQVFAQNLGEIVRSIVWSPDGKQLATGSGSKVTLWDIM</sequence>
<feature type="repeat" description="WD" evidence="1">
    <location>
        <begin position="226"/>
        <end position="258"/>
    </location>
</feature>
<dbReference type="CDD" id="cd00200">
    <property type="entry name" value="WD40"/>
    <property type="match status" value="1"/>
</dbReference>
<name>A0A5A5T992_9CHLR</name>
<keyword evidence="1" id="KW-0853">WD repeat</keyword>
<keyword evidence="2" id="KW-1133">Transmembrane helix</keyword>
<reference evidence="3 4" key="1">
    <citation type="submission" date="2019-01" db="EMBL/GenBank/DDBJ databases">
        <title>Draft genome sequence of Dictyobacter sp. Uno17.</title>
        <authorList>
            <person name="Wang C.M."/>
            <person name="Zheng Y."/>
            <person name="Sakai Y."/>
            <person name="Abe K."/>
            <person name="Yokota A."/>
            <person name="Yabe S."/>
        </authorList>
    </citation>
    <scope>NUCLEOTIDE SEQUENCE [LARGE SCALE GENOMIC DNA]</scope>
    <source>
        <strain evidence="3 4">Uno17</strain>
    </source>
</reference>
<keyword evidence="4" id="KW-1185">Reference proteome</keyword>
<dbReference type="Pfam" id="PF08817">
    <property type="entry name" value="YukD"/>
    <property type="match status" value="1"/>
</dbReference>
<gene>
    <name evidence="3" type="ORF">KDI_13990</name>
</gene>
<dbReference type="SMART" id="SM00320">
    <property type="entry name" value="WD40"/>
    <property type="match status" value="7"/>
</dbReference>
<keyword evidence="2" id="KW-0472">Membrane</keyword>
<dbReference type="Proteomes" id="UP000322530">
    <property type="component" value="Unassembled WGS sequence"/>
</dbReference>
<feature type="transmembrane region" description="Helical" evidence="2">
    <location>
        <begin position="170"/>
        <end position="190"/>
    </location>
</feature>
<dbReference type="OrthoDB" id="148002at2"/>
<accession>A0A5A5T992</accession>